<name>A0A3A8KBN2_9BACT</name>
<comment type="caution">
    <text evidence="2">The sequence shown here is derived from an EMBL/GenBank/DDBJ whole genome shotgun (WGS) entry which is preliminary data.</text>
</comment>
<organism evidence="2 3">
    <name type="scientific">Corallococcus carmarthensis</name>
    <dbReference type="NCBI Taxonomy" id="2316728"/>
    <lineage>
        <taxon>Bacteria</taxon>
        <taxon>Pseudomonadati</taxon>
        <taxon>Myxococcota</taxon>
        <taxon>Myxococcia</taxon>
        <taxon>Myxococcales</taxon>
        <taxon>Cystobacterineae</taxon>
        <taxon>Myxococcaceae</taxon>
        <taxon>Corallococcus</taxon>
    </lineage>
</organism>
<keyword evidence="1" id="KW-0472">Membrane</keyword>
<evidence type="ECO:0000313" key="2">
    <source>
        <dbReference type="EMBL" id="RKG99223.1"/>
    </source>
</evidence>
<gene>
    <name evidence="2" type="ORF">D7X32_27205</name>
</gene>
<proteinExistence type="predicted"/>
<dbReference type="AlphaFoldDB" id="A0A3A8KBN2"/>
<protein>
    <submittedName>
        <fullName evidence="2">Uncharacterized protein</fullName>
    </submittedName>
</protein>
<keyword evidence="3" id="KW-1185">Reference proteome</keyword>
<dbReference type="OrthoDB" id="5526310at2"/>
<sequence length="179" mass="18375">MAHASTPTGAEPTLVSAPVALAALDAAPVLLAQASTSSVLLDALLTPTNITLALGLVAGAVGLFAGGTWLTTRRKRIVATVAFHAFHMVEDFAAMDEEENALDKVAKGLEVADSWLKANGWRPLKPWEQEAVKLEFASIHGAQKADVKVRAEALEAALGAIGSTAALDSAVTAAVASVP</sequence>
<evidence type="ECO:0000313" key="3">
    <source>
        <dbReference type="Proteomes" id="UP000268313"/>
    </source>
</evidence>
<dbReference type="EMBL" id="RAWE01000119">
    <property type="protein sequence ID" value="RKG99223.1"/>
    <property type="molecule type" value="Genomic_DNA"/>
</dbReference>
<keyword evidence="1" id="KW-1133">Transmembrane helix</keyword>
<feature type="transmembrane region" description="Helical" evidence="1">
    <location>
        <begin position="48"/>
        <end position="70"/>
    </location>
</feature>
<keyword evidence="1" id="KW-0812">Transmembrane</keyword>
<reference evidence="3" key="1">
    <citation type="submission" date="2018-09" db="EMBL/GenBank/DDBJ databases">
        <authorList>
            <person name="Livingstone P.G."/>
            <person name="Whitworth D.E."/>
        </authorList>
    </citation>
    <scope>NUCLEOTIDE SEQUENCE [LARGE SCALE GENOMIC DNA]</scope>
    <source>
        <strain evidence="3">CA043D</strain>
    </source>
</reference>
<dbReference type="Proteomes" id="UP000268313">
    <property type="component" value="Unassembled WGS sequence"/>
</dbReference>
<evidence type="ECO:0000256" key="1">
    <source>
        <dbReference type="SAM" id="Phobius"/>
    </source>
</evidence>
<accession>A0A3A8KBN2</accession>